<dbReference type="Proteomes" id="UP001150941">
    <property type="component" value="Unassembled WGS sequence"/>
</dbReference>
<dbReference type="EMBL" id="JAPQKS010000002">
    <property type="protein sequence ID" value="KAJ5245919.1"/>
    <property type="molecule type" value="Genomic_DNA"/>
</dbReference>
<dbReference type="RefSeq" id="XP_058333340.1">
    <property type="nucleotide sequence ID" value="XM_058470199.1"/>
</dbReference>
<proteinExistence type="predicted"/>
<comment type="caution">
    <text evidence="2">The sequence shown here is derived from an EMBL/GenBank/DDBJ whole genome shotgun (WGS) entry which is preliminary data.</text>
</comment>
<organism evidence="2 3">
    <name type="scientific">Penicillium chermesinum</name>
    <dbReference type="NCBI Taxonomy" id="63820"/>
    <lineage>
        <taxon>Eukaryota</taxon>
        <taxon>Fungi</taxon>
        <taxon>Dikarya</taxon>
        <taxon>Ascomycota</taxon>
        <taxon>Pezizomycotina</taxon>
        <taxon>Eurotiomycetes</taxon>
        <taxon>Eurotiomycetidae</taxon>
        <taxon>Eurotiales</taxon>
        <taxon>Aspergillaceae</taxon>
        <taxon>Penicillium</taxon>
    </lineage>
</organism>
<accession>A0A9W9TY43</accession>
<dbReference type="GO" id="GO:0008757">
    <property type="term" value="F:S-adenosylmethionine-dependent methyltransferase activity"/>
    <property type="evidence" value="ECO:0007669"/>
    <property type="project" value="InterPro"/>
</dbReference>
<reference evidence="2" key="2">
    <citation type="journal article" date="2023" name="IMA Fungus">
        <title>Comparative genomic study of the Penicillium genus elucidates a diverse pangenome and 15 lateral gene transfer events.</title>
        <authorList>
            <person name="Petersen C."/>
            <person name="Sorensen T."/>
            <person name="Nielsen M.R."/>
            <person name="Sondergaard T.E."/>
            <person name="Sorensen J.L."/>
            <person name="Fitzpatrick D.A."/>
            <person name="Frisvad J.C."/>
            <person name="Nielsen K.L."/>
        </authorList>
    </citation>
    <scope>NUCLEOTIDE SEQUENCE</scope>
    <source>
        <strain evidence="2">IBT 19713</strain>
    </source>
</reference>
<protein>
    <recommendedName>
        <fullName evidence="1">Methyltransferase type 11 domain-containing protein</fullName>
    </recommendedName>
</protein>
<dbReference type="CDD" id="cd02440">
    <property type="entry name" value="AdoMet_MTases"/>
    <property type="match status" value="1"/>
</dbReference>
<dbReference type="Pfam" id="PF08241">
    <property type="entry name" value="Methyltransf_11"/>
    <property type="match status" value="1"/>
</dbReference>
<feature type="domain" description="Methyltransferase type 11" evidence="1">
    <location>
        <begin position="54"/>
        <end position="155"/>
    </location>
</feature>
<dbReference type="PANTHER" id="PTHR44942:SF10">
    <property type="entry name" value="METHYLTRANSFERASE TYPE 11 DOMAIN-CONTAINING PROTEIN"/>
    <property type="match status" value="1"/>
</dbReference>
<dbReference type="AlphaFoldDB" id="A0A9W9TY43"/>
<evidence type="ECO:0000313" key="3">
    <source>
        <dbReference type="Proteomes" id="UP001150941"/>
    </source>
</evidence>
<reference evidence="2" key="1">
    <citation type="submission" date="2022-11" db="EMBL/GenBank/DDBJ databases">
        <authorList>
            <person name="Petersen C."/>
        </authorList>
    </citation>
    <scope>NUCLEOTIDE SEQUENCE</scope>
    <source>
        <strain evidence="2">IBT 19713</strain>
    </source>
</reference>
<dbReference type="OrthoDB" id="10027013at2759"/>
<evidence type="ECO:0000313" key="2">
    <source>
        <dbReference type="EMBL" id="KAJ5245919.1"/>
    </source>
</evidence>
<evidence type="ECO:0000259" key="1">
    <source>
        <dbReference type="Pfam" id="PF08241"/>
    </source>
</evidence>
<dbReference type="SUPFAM" id="SSF53335">
    <property type="entry name" value="S-adenosyl-L-methionine-dependent methyltransferases"/>
    <property type="match status" value="1"/>
</dbReference>
<dbReference type="InterPro" id="IPR013216">
    <property type="entry name" value="Methyltransf_11"/>
</dbReference>
<dbReference type="PANTHER" id="PTHR44942">
    <property type="entry name" value="METHYLTRANSF_11 DOMAIN-CONTAINING PROTEIN"/>
    <property type="match status" value="1"/>
</dbReference>
<gene>
    <name evidence="2" type="ORF">N7468_000902</name>
</gene>
<keyword evidence="3" id="KW-1185">Reference proteome</keyword>
<name>A0A9W9TY43_9EURO</name>
<dbReference type="Gene3D" id="3.40.50.150">
    <property type="entry name" value="Vaccinia Virus protein VP39"/>
    <property type="match status" value="1"/>
</dbReference>
<dbReference type="InterPro" id="IPR029063">
    <property type="entry name" value="SAM-dependent_MTases_sf"/>
</dbReference>
<dbReference type="GeneID" id="83197502"/>
<dbReference type="InterPro" id="IPR051052">
    <property type="entry name" value="Diverse_substrate_MTase"/>
</dbReference>
<sequence length="321" mass="35400">MSVTNLFKQEKTFSTYNKDQAEHYAHIRPNYHSSVYDTIRSHHSSTGGQFGSLLDVGCGPGTATHSLAPYFTETFAIDPSEGMIQAAQSTSGDKDTSKSVRFGVSTASKLGSDLSPAIPDNSVDLIISGNAAHWFNLDEFWPNAARVLKPGGSVALWTSGGLHVHPSTPNAAAIEAALLQLEETHLVPYFEPGNRLTRDGYKSLALPWTLDTPVKDFDESTFFRRDWTVDEQFLERQRAVNMDQLEKILGVGSPVTRWREAHPHAIGTEEDVVRKGRRVTERLLHEAGVKEGEELLQPAICGTLLIVKKVSNAENYLDPQV</sequence>